<organism evidence="3 4">
    <name type="scientific">Morchella conica CCBAS932</name>
    <dbReference type="NCBI Taxonomy" id="1392247"/>
    <lineage>
        <taxon>Eukaryota</taxon>
        <taxon>Fungi</taxon>
        <taxon>Dikarya</taxon>
        <taxon>Ascomycota</taxon>
        <taxon>Pezizomycotina</taxon>
        <taxon>Pezizomycetes</taxon>
        <taxon>Pezizales</taxon>
        <taxon>Morchellaceae</taxon>
        <taxon>Morchella</taxon>
    </lineage>
</organism>
<accession>A0A3N4L2X1</accession>
<feature type="domain" description="Nudix hydrolase" evidence="2">
    <location>
        <begin position="35"/>
        <end position="208"/>
    </location>
</feature>
<dbReference type="OrthoDB" id="77989at2759"/>
<dbReference type="Proteomes" id="UP000277580">
    <property type="component" value="Unassembled WGS sequence"/>
</dbReference>
<protein>
    <recommendedName>
        <fullName evidence="2">Nudix hydrolase domain-containing protein</fullName>
    </recommendedName>
</protein>
<sequence length="406" mass="45524">MAMEPSPDLIPTLHRVLEELYENPPPSIPSPAATPKRASVALVIRIQPHPSYRPKDNNNASVSTLAEFFDLPWVQHGDPECLFIKRAARKGDRWTSHVALPGGKRDAEDKGDYEVAVRECLEEVGLDLDGEMAIDCGKLPDRIVTTSWGTVPLMVLCPFVFVHMSPTPPPLHLQPTEVASAHWVPLRTLLSPDFRTVHRCDVSDRLARQTTGLLGRFVRWGLRINLGQMEFSAVRLWPSHSVYSSFGGDFITDSGAASGSWDRPMLLWGLTLGVVTDFLEMLPHGEPATGWNYPTFTSPDVKAVVWLMTKSLRQRNWLKMQQGSMARALEEKRRLEDIDADGDTKSSMVLVQGRNENRQIEPRTSVVGTLLEGYYDIVQDAVWITLFGRTLIIGTALGAAWWKHRR</sequence>
<dbReference type="InterPro" id="IPR000086">
    <property type="entry name" value="NUDIX_hydrolase_dom"/>
</dbReference>
<dbReference type="PANTHER" id="PTHR12992:SF44">
    <property type="entry name" value="NUDIX HYDROLASE DOMAIN-CONTAINING PROTEIN"/>
    <property type="match status" value="1"/>
</dbReference>
<evidence type="ECO:0000256" key="1">
    <source>
        <dbReference type="SAM" id="Phobius"/>
    </source>
</evidence>
<dbReference type="AlphaFoldDB" id="A0A3N4L2X1"/>
<keyword evidence="1" id="KW-0812">Transmembrane</keyword>
<dbReference type="PROSITE" id="PS51462">
    <property type="entry name" value="NUDIX"/>
    <property type="match status" value="1"/>
</dbReference>
<dbReference type="EMBL" id="ML119106">
    <property type="protein sequence ID" value="RPB17224.1"/>
    <property type="molecule type" value="Genomic_DNA"/>
</dbReference>
<proteinExistence type="predicted"/>
<evidence type="ECO:0000313" key="4">
    <source>
        <dbReference type="Proteomes" id="UP000277580"/>
    </source>
</evidence>
<dbReference type="InParanoid" id="A0A3N4L2X1"/>
<name>A0A3N4L2X1_9PEZI</name>
<evidence type="ECO:0000313" key="3">
    <source>
        <dbReference type="EMBL" id="RPB17224.1"/>
    </source>
</evidence>
<dbReference type="PANTHER" id="PTHR12992">
    <property type="entry name" value="NUDIX HYDROLASE"/>
    <property type="match status" value="1"/>
</dbReference>
<dbReference type="InterPro" id="IPR045121">
    <property type="entry name" value="CoAse"/>
</dbReference>
<dbReference type="STRING" id="1392247.A0A3N4L2X1"/>
<dbReference type="CDD" id="cd03426">
    <property type="entry name" value="NUDIX_CoAse_Nudt7"/>
    <property type="match status" value="1"/>
</dbReference>
<evidence type="ECO:0000259" key="2">
    <source>
        <dbReference type="PROSITE" id="PS51462"/>
    </source>
</evidence>
<dbReference type="SUPFAM" id="SSF55811">
    <property type="entry name" value="Nudix"/>
    <property type="match status" value="1"/>
</dbReference>
<dbReference type="InterPro" id="IPR015797">
    <property type="entry name" value="NUDIX_hydrolase-like_dom_sf"/>
</dbReference>
<keyword evidence="1" id="KW-1133">Transmembrane helix</keyword>
<dbReference type="Pfam" id="PF00293">
    <property type="entry name" value="NUDIX"/>
    <property type="match status" value="1"/>
</dbReference>
<keyword evidence="1" id="KW-0472">Membrane</keyword>
<reference evidence="3 4" key="1">
    <citation type="journal article" date="2018" name="Nat. Ecol. Evol.">
        <title>Pezizomycetes genomes reveal the molecular basis of ectomycorrhizal truffle lifestyle.</title>
        <authorList>
            <person name="Murat C."/>
            <person name="Payen T."/>
            <person name="Noel B."/>
            <person name="Kuo A."/>
            <person name="Morin E."/>
            <person name="Chen J."/>
            <person name="Kohler A."/>
            <person name="Krizsan K."/>
            <person name="Balestrini R."/>
            <person name="Da Silva C."/>
            <person name="Montanini B."/>
            <person name="Hainaut M."/>
            <person name="Levati E."/>
            <person name="Barry K.W."/>
            <person name="Belfiori B."/>
            <person name="Cichocki N."/>
            <person name="Clum A."/>
            <person name="Dockter R.B."/>
            <person name="Fauchery L."/>
            <person name="Guy J."/>
            <person name="Iotti M."/>
            <person name="Le Tacon F."/>
            <person name="Lindquist E.A."/>
            <person name="Lipzen A."/>
            <person name="Malagnac F."/>
            <person name="Mello A."/>
            <person name="Molinier V."/>
            <person name="Miyauchi S."/>
            <person name="Poulain J."/>
            <person name="Riccioni C."/>
            <person name="Rubini A."/>
            <person name="Sitrit Y."/>
            <person name="Splivallo R."/>
            <person name="Traeger S."/>
            <person name="Wang M."/>
            <person name="Zifcakova L."/>
            <person name="Wipf D."/>
            <person name="Zambonelli A."/>
            <person name="Paolocci F."/>
            <person name="Nowrousian M."/>
            <person name="Ottonello S."/>
            <person name="Baldrian P."/>
            <person name="Spatafora J.W."/>
            <person name="Henrissat B."/>
            <person name="Nagy L.G."/>
            <person name="Aury J.M."/>
            <person name="Wincker P."/>
            <person name="Grigoriev I.V."/>
            <person name="Bonfante P."/>
            <person name="Martin F.M."/>
        </authorList>
    </citation>
    <scope>NUCLEOTIDE SEQUENCE [LARGE SCALE GENOMIC DNA]</scope>
    <source>
        <strain evidence="3 4">CCBAS932</strain>
    </source>
</reference>
<dbReference type="Gene3D" id="3.90.79.10">
    <property type="entry name" value="Nucleoside Triphosphate Pyrophosphohydrolase"/>
    <property type="match status" value="1"/>
</dbReference>
<gene>
    <name evidence="3" type="ORF">P167DRAFT_531471</name>
</gene>
<dbReference type="GO" id="GO:0010945">
    <property type="term" value="F:coenzyme A diphosphatase activity"/>
    <property type="evidence" value="ECO:0007669"/>
    <property type="project" value="InterPro"/>
</dbReference>
<feature type="transmembrane region" description="Helical" evidence="1">
    <location>
        <begin position="381"/>
        <end position="402"/>
    </location>
</feature>
<keyword evidence="4" id="KW-1185">Reference proteome</keyword>